<evidence type="ECO:0000256" key="1">
    <source>
        <dbReference type="ARBA" id="ARBA00022603"/>
    </source>
</evidence>
<proteinExistence type="predicted"/>
<evidence type="ECO:0000259" key="3">
    <source>
        <dbReference type="Pfam" id="PF13649"/>
    </source>
</evidence>
<comment type="caution">
    <text evidence="4">The sequence shown here is derived from an EMBL/GenBank/DDBJ whole genome shotgun (WGS) entry which is preliminary data.</text>
</comment>
<evidence type="ECO:0000313" key="5">
    <source>
        <dbReference type="Proteomes" id="UP000481037"/>
    </source>
</evidence>
<keyword evidence="1 4" id="KW-0489">Methyltransferase</keyword>
<dbReference type="GO" id="GO:0008168">
    <property type="term" value="F:methyltransferase activity"/>
    <property type="evidence" value="ECO:0007669"/>
    <property type="project" value="UniProtKB-KW"/>
</dbReference>
<accession>A0A6L5QP58</accession>
<dbReference type="PANTHER" id="PTHR43861">
    <property type="entry name" value="TRANS-ACONITATE 2-METHYLTRANSFERASE-RELATED"/>
    <property type="match status" value="1"/>
</dbReference>
<dbReference type="Gene3D" id="3.40.50.150">
    <property type="entry name" value="Vaccinia Virus protein VP39"/>
    <property type="match status" value="1"/>
</dbReference>
<sequence length="217" mass="24978">MITNQLTQYYAVNADNYDQVYAQEERFDDLDDLQEMVAELFTGHKVLELACGTAYWTDLIAETAESVYATDISQEMLDLAETRGLDEDIVTFGQMDAFNLPDGLEGQYTAVFAAGLWSHVPREQYDSFLKTLRAKLGKDILVVFLDESYVDGNSMVIARTDAEGNTYQILTADDGQRYEIMKNYLTDSTLRKRFTNHARQIRVERLEYYYLLSCRLK</sequence>
<protein>
    <submittedName>
        <fullName evidence="4">Methyltransferase domain-containing protein</fullName>
    </submittedName>
</protein>
<dbReference type="PANTHER" id="PTHR43861:SF1">
    <property type="entry name" value="TRANS-ACONITATE 2-METHYLTRANSFERASE"/>
    <property type="match status" value="1"/>
</dbReference>
<dbReference type="Pfam" id="PF13649">
    <property type="entry name" value="Methyltransf_25"/>
    <property type="match status" value="1"/>
</dbReference>
<dbReference type="AlphaFoldDB" id="A0A6L5QP58"/>
<name>A0A6L5QP58_9BURK</name>
<dbReference type="InterPro" id="IPR041698">
    <property type="entry name" value="Methyltransf_25"/>
</dbReference>
<keyword evidence="5" id="KW-1185">Reference proteome</keyword>
<feature type="domain" description="Methyltransferase" evidence="3">
    <location>
        <begin position="46"/>
        <end position="136"/>
    </location>
</feature>
<gene>
    <name evidence="4" type="ORF">GJ697_24770</name>
</gene>
<dbReference type="EMBL" id="WKJM01000027">
    <property type="protein sequence ID" value="MRX11042.1"/>
    <property type="molecule type" value="Genomic_DNA"/>
</dbReference>
<dbReference type="GO" id="GO:0032259">
    <property type="term" value="P:methylation"/>
    <property type="evidence" value="ECO:0007669"/>
    <property type="project" value="UniProtKB-KW"/>
</dbReference>
<dbReference type="CDD" id="cd02440">
    <property type="entry name" value="AdoMet_MTases"/>
    <property type="match status" value="1"/>
</dbReference>
<reference evidence="4 5" key="1">
    <citation type="submission" date="2019-11" db="EMBL/GenBank/DDBJ databases">
        <title>Novel species isolated from a subtropical stream in China.</title>
        <authorList>
            <person name="Lu H."/>
        </authorList>
    </citation>
    <scope>NUCLEOTIDE SEQUENCE [LARGE SCALE GENOMIC DNA]</scope>
    <source>
        <strain evidence="4 5">FT25W</strain>
    </source>
</reference>
<evidence type="ECO:0000256" key="2">
    <source>
        <dbReference type="ARBA" id="ARBA00022679"/>
    </source>
</evidence>
<dbReference type="Proteomes" id="UP000481037">
    <property type="component" value="Unassembled WGS sequence"/>
</dbReference>
<keyword evidence="2 4" id="KW-0808">Transferase</keyword>
<evidence type="ECO:0000313" key="4">
    <source>
        <dbReference type="EMBL" id="MRX11042.1"/>
    </source>
</evidence>
<dbReference type="InterPro" id="IPR029063">
    <property type="entry name" value="SAM-dependent_MTases_sf"/>
</dbReference>
<dbReference type="SUPFAM" id="SSF53335">
    <property type="entry name" value="S-adenosyl-L-methionine-dependent methyltransferases"/>
    <property type="match status" value="1"/>
</dbReference>
<dbReference type="RefSeq" id="WP_154359466.1">
    <property type="nucleotide sequence ID" value="NZ_WKJM01000027.1"/>
</dbReference>
<organism evidence="4 5">
    <name type="scientific">Duganella alba</name>
    <dbReference type="NCBI Taxonomy" id="2666081"/>
    <lineage>
        <taxon>Bacteria</taxon>
        <taxon>Pseudomonadati</taxon>
        <taxon>Pseudomonadota</taxon>
        <taxon>Betaproteobacteria</taxon>
        <taxon>Burkholderiales</taxon>
        <taxon>Oxalobacteraceae</taxon>
        <taxon>Telluria group</taxon>
        <taxon>Duganella</taxon>
    </lineage>
</organism>